<dbReference type="Proteomes" id="UP000191905">
    <property type="component" value="Unassembled WGS sequence"/>
</dbReference>
<keyword evidence="4" id="KW-1003">Cell membrane</keyword>
<evidence type="ECO:0000256" key="1">
    <source>
        <dbReference type="ARBA" id="ARBA00004167"/>
    </source>
</evidence>
<comment type="similarity">
    <text evidence="2">Belongs to the BA14k family.</text>
</comment>
<comment type="subcellular location">
    <subcellularLocation>
        <location evidence="1">Membrane</location>
        <topology evidence="1">Single-pass membrane protein</topology>
    </subcellularLocation>
</comment>
<organism evidence="9 10">
    <name type="scientific">Manganibacter manganicus</name>
    <dbReference type="NCBI Taxonomy" id="1873176"/>
    <lineage>
        <taxon>Bacteria</taxon>
        <taxon>Pseudomonadati</taxon>
        <taxon>Pseudomonadota</taxon>
        <taxon>Alphaproteobacteria</taxon>
        <taxon>Hyphomicrobiales</taxon>
        <taxon>Phyllobacteriaceae</taxon>
        <taxon>Manganibacter</taxon>
    </lineage>
</organism>
<feature type="signal peptide" evidence="8">
    <location>
        <begin position="1"/>
        <end position="28"/>
    </location>
</feature>
<keyword evidence="7" id="KW-1133">Transmembrane helix</keyword>
<name>A0A1V8RW68_9HYPH</name>
<comment type="caution">
    <text evidence="9">The sequence shown here is derived from an EMBL/GenBank/DDBJ whole genome shotgun (WGS) entry which is preliminary data.</text>
</comment>
<evidence type="ECO:0000313" key="10">
    <source>
        <dbReference type="Proteomes" id="UP000191905"/>
    </source>
</evidence>
<keyword evidence="8" id="KW-0732">Signal</keyword>
<comment type="function">
    <text evidence="6">Has immunoglobulin-binding and hemagglutination properties, and can bind to mannose. Essential for virulence. May be involved in LPS biosynthesis or polysaccharide transport.</text>
</comment>
<evidence type="ECO:0000256" key="5">
    <source>
        <dbReference type="ARBA" id="ARBA00022734"/>
    </source>
</evidence>
<dbReference type="EMBL" id="MDET01000001">
    <property type="protein sequence ID" value="OQM77408.1"/>
    <property type="molecule type" value="Genomic_DNA"/>
</dbReference>
<dbReference type="Pfam" id="PF07886">
    <property type="entry name" value="BA14K"/>
    <property type="match status" value="1"/>
</dbReference>
<sequence length="157" mass="18428">MKPLFSHSFKIGLAAFGLTAALSLPAVAGPISQPVPSVPAASTPAQIVPVRDSWAGGNDHHRWRRHSYNRHHWRGHRWHRRHYRHRHWHGGSGIYFGLGAFGLGAPYYYNDRYYRPRRVHRGSAHVRWCYAHYRSYRAYDNTFQPYHGPRRQCRSPY</sequence>
<dbReference type="AlphaFoldDB" id="A0A1V8RW68"/>
<keyword evidence="7" id="KW-0812">Transmembrane</keyword>
<dbReference type="InterPro" id="IPR012413">
    <property type="entry name" value="BA14K"/>
</dbReference>
<feature type="transmembrane region" description="Helical" evidence="7">
    <location>
        <begin position="88"/>
        <end position="109"/>
    </location>
</feature>
<evidence type="ECO:0000256" key="8">
    <source>
        <dbReference type="SAM" id="SignalP"/>
    </source>
</evidence>
<evidence type="ECO:0000256" key="3">
    <source>
        <dbReference type="ARBA" id="ARBA00020552"/>
    </source>
</evidence>
<feature type="chain" id="PRO_5012912667" description="Lectin-like protein BA14k" evidence="8">
    <location>
        <begin position="29"/>
        <end position="157"/>
    </location>
</feature>
<gene>
    <name evidence="9" type="ORF">BFN67_00750</name>
</gene>
<accession>A0A1V8RW68</accession>
<keyword evidence="7" id="KW-0472">Membrane</keyword>
<dbReference type="GO" id="GO:0016020">
    <property type="term" value="C:membrane"/>
    <property type="evidence" value="ECO:0007669"/>
    <property type="project" value="UniProtKB-SubCell"/>
</dbReference>
<evidence type="ECO:0000256" key="2">
    <source>
        <dbReference type="ARBA" id="ARBA00010270"/>
    </source>
</evidence>
<reference evidence="9 10" key="1">
    <citation type="journal article" date="2016" name="Int. J. Syst. Evol. Microbiol.">
        <title>Pseudaminobacter manganicus sp. nov., isolated from sludge of a manganese mine.</title>
        <authorList>
            <person name="Li J."/>
            <person name="Huang J."/>
            <person name="Liao S."/>
            <person name="Wang G."/>
        </authorList>
    </citation>
    <scope>NUCLEOTIDE SEQUENCE [LARGE SCALE GENOMIC DNA]</scope>
    <source>
        <strain evidence="9 10">JH-7</strain>
    </source>
</reference>
<keyword evidence="5" id="KW-0430">Lectin</keyword>
<dbReference type="RefSeq" id="WP_080917675.1">
    <property type="nucleotide sequence ID" value="NZ_MDET01000001.1"/>
</dbReference>
<evidence type="ECO:0000256" key="6">
    <source>
        <dbReference type="ARBA" id="ARBA00025321"/>
    </source>
</evidence>
<proteinExistence type="inferred from homology"/>
<evidence type="ECO:0000256" key="7">
    <source>
        <dbReference type="SAM" id="Phobius"/>
    </source>
</evidence>
<dbReference type="OrthoDB" id="8117189at2"/>
<evidence type="ECO:0000256" key="4">
    <source>
        <dbReference type="ARBA" id="ARBA00022475"/>
    </source>
</evidence>
<dbReference type="STRING" id="1873176.BFN67_00750"/>
<protein>
    <recommendedName>
        <fullName evidence="3">Lectin-like protein BA14k</fullName>
    </recommendedName>
</protein>
<keyword evidence="10" id="KW-1185">Reference proteome</keyword>
<dbReference type="GO" id="GO:0030246">
    <property type="term" value="F:carbohydrate binding"/>
    <property type="evidence" value="ECO:0007669"/>
    <property type="project" value="UniProtKB-KW"/>
</dbReference>
<evidence type="ECO:0000313" key="9">
    <source>
        <dbReference type="EMBL" id="OQM77408.1"/>
    </source>
</evidence>